<proteinExistence type="predicted"/>
<dbReference type="Proteomes" id="UP000000262">
    <property type="component" value="Chromosome"/>
</dbReference>
<dbReference type="GO" id="GO:0030001">
    <property type="term" value="P:metal ion transport"/>
    <property type="evidence" value="ECO:0007669"/>
    <property type="project" value="InterPro"/>
</dbReference>
<dbReference type="HOGENOM" id="CLU_1003286_0_0_2"/>
<dbReference type="eggNOG" id="arCOG01005">
    <property type="taxonomic scope" value="Archaea"/>
</dbReference>
<reference evidence="1 2" key="1">
    <citation type="journal article" date="2008" name="Genome Biol.">
        <title>A genomic analysis of the archaeal system Ignicoccus hospitalis-Nanoarchaeum equitans.</title>
        <authorList>
            <person name="Podar M."/>
            <person name="Anderson I."/>
            <person name="Makarova K.S."/>
            <person name="Elkins J.G."/>
            <person name="Ivanova N."/>
            <person name="Wall M.A."/>
            <person name="Lykidis A."/>
            <person name="Mavromatis K."/>
            <person name="Sun H."/>
            <person name="Hudson M.E."/>
            <person name="Chen W."/>
            <person name="Deciu C."/>
            <person name="Hutchison D."/>
            <person name="Eads J.R."/>
            <person name="Anderson A."/>
            <person name="Fernandes F."/>
            <person name="Szeto E."/>
            <person name="Lapidus A."/>
            <person name="Kyrpides N.C."/>
            <person name="Saier M.H.Jr."/>
            <person name="Richardson P.M."/>
            <person name="Rachel R."/>
            <person name="Huber H."/>
            <person name="Eisen J.A."/>
            <person name="Koonin E.V."/>
            <person name="Keller M."/>
            <person name="Stetter K.O."/>
        </authorList>
    </citation>
    <scope>NUCLEOTIDE SEQUENCE [LARGE SCALE GENOMIC DNA]</scope>
    <source>
        <strain evidence="2">KIN4/I / DSM 18386 / JCM 14125</strain>
    </source>
</reference>
<dbReference type="PhylomeDB" id="A8AAZ2"/>
<dbReference type="AlphaFoldDB" id="A8AAZ2"/>
<organism evidence="1 2">
    <name type="scientific">Ignicoccus hospitalis (strain KIN4/I / DSM 18386 / JCM 14125)</name>
    <dbReference type="NCBI Taxonomy" id="453591"/>
    <lineage>
        <taxon>Archaea</taxon>
        <taxon>Thermoproteota</taxon>
        <taxon>Thermoprotei</taxon>
        <taxon>Desulfurococcales</taxon>
        <taxon>Desulfurococcaceae</taxon>
        <taxon>Ignicoccus</taxon>
    </lineage>
</organism>
<dbReference type="KEGG" id="iho:Igni_0914"/>
<keyword evidence="2" id="KW-1185">Reference proteome</keyword>
<name>A8AAZ2_IGNH4</name>
<dbReference type="GeneID" id="5562582"/>
<accession>A8AAZ2</accession>
<evidence type="ECO:0000313" key="2">
    <source>
        <dbReference type="Proteomes" id="UP000000262"/>
    </source>
</evidence>
<protein>
    <submittedName>
        <fullName evidence="1">ABC-type metal ion transport system periplasmic component/surface adhesin-like protein</fullName>
    </submittedName>
</protein>
<dbReference type="OrthoDB" id="50488at2157"/>
<dbReference type="SUPFAM" id="SSF53807">
    <property type="entry name" value="Helical backbone' metal receptor"/>
    <property type="match status" value="1"/>
</dbReference>
<dbReference type="RefSeq" id="WP_012123058.1">
    <property type="nucleotide sequence ID" value="NC_009776.1"/>
</dbReference>
<dbReference type="InterPro" id="IPR006127">
    <property type="entry name" value="ZnuA-like"/>
</dbReference>
<sequence length="277" mass="30095">MMRKAFVAALLLAQAVFPLSVVATVKSLAIVVKPVVGEVTYLVPPGASPLFWKPTAAQIEEALRADVFVNTVHWPFERQLAERRGAGNVPEPVPGTPGAALSKLGFAILRLPNGDLNPHGWWLYAPNAFLLMSQVSAHACEVEPSSCAKYVNSFIEELKKSREILEECFAGDKSAVVMLPGEQYIIYNFGVVTKFVVMEKGPASVSGLQMKKGVEALKDADMLVVSDVSSNTPAAKYMIAQAHRLGKPVVKVYLLNPPVETFHEYLKLTCEALSGEK</sequence>
<gene>
    <name evidence="1" type="ordered locus">Igni_0914</name>
</gene>
<dbReference type="EMBL" id="CP000816">
    <property type="protein sequence ID" value="ABU82094.1"/>
    <property type="molecule type" value="Genomic_DNA"/>
</dbReference>
<dbReference type="Gene3D" id="3.40.50.1980">
    <property type="entry name" value="Nitrogenase molybdenum iron protein domain"/>
    <property type="match status" value="1"/>
</dbReference>
<dbReference type="STRING" id="453591.Igni_0914"/>
<dbReference type="Pfam" id="PF01297">
    <property type="entry name" value="ZnuA"/>
    <property type="match status" value="1"/>
</dbReference>
<dbReference type="GO" id="GO:0046872">
    <property type="term" value="F:metal ion binding"/>
    <property type="evidence" value="ECO:0007669"/>
    <property type="project" value="InterPro"/>
</dbReference>
<evidence type="ECO:0000313" key="1">
    <source>
        <dbReference type="EMBL" id="ABU82094.1"/>
    </source>
</evidence>